<feature type="transmembrane region" description="Helical" evidence="6">
    <location>
        <begin position="213"/>
        <end position="233"/>
    </location>
</feature>
<feature type="domain" description="Major facilitator superfamily (MFS) profile" evidence="7">
    <location>
        <begin position="83"/>
        <end position="492"/>
    </location>
</feature>
<comment type="caution">
    <text evidence="8">The sequence shown here is derived from an EMBL/GenBank/DDBJ whole genome shotgun (WGS) entry which is preliminary data.</text>
</comment>
<dbReference type="Proteomes" id="UP000629468">
    <property type="component" value="Unassembled WGS sequence"/>
</dbReference>
<keyword evidence="4 6" id="KW-1133">Transmembrane helix</keyword>
<keyword evidence="3 6" id="KW-0812">Transmembrane</keyword>
<comment type="subcellular location">
    <subcellularLocation>
        <location evidence="1">Membrane</location>
        <topology evidence="1">Multi-pass membrane protein</topology>
    </subcellularLocation>
</comment>
<proteinExistence type="predicted"/>
<feature type="transmembrane region" description="Helical" evidence="6">
    <location>
        <begin position="439"/>
        <end position="458"/>
    </location>
</feature>
<dbReference type="SUPFAM" id="SSF103473">
    <property type="entry name" value="MFS general substrate transporter"/>
    <property type="match status" value="1"/>
</dbReference>
<evidence type="ECO:0000256" key="2">
    <source>
        <dbReference type="ARBA" id="ARBA00022448"/>
    </source>
</evidence>
<protein>
    <recommendedName>
        <fullName evidence="7">Major facilitator superfamily (MFS) profile domain-containing protein</fullName>
    </recommendedName>
</protein>
<feature type="transmembrane region" description="Helical" evidence="6">
    <location>
        <begin position="182"/>
        <end position="201"/>
    </location>
</feature>
<feature type="transmembrane region" description="Helical" evidence="6">
    <location>
        <begin position="346"/>
        <end position="366"/>
    </location>
</feature>
<organism evidence="8 9">
    <name type="scientific">Agaricus bisporus var. burnettii</name>
    <dbReference type="NCBI Taxonomy" id="192524"/>
    <lineage>
        <taxon>Eukaryota</taxon>
        <taxon>Fungi</taxon>
        <taxon>Dikarya</taxon>
        <taxon>Basidiomycota</taxon>
        <taxon>Agaricomycotina</taxon>
        <taxon>Agaricomycetes</taxon>
        <taxon>Agaricomycetidae</taxon>
        <taxon>Agaricales</taxon>
        <taxon>Agaricineae</taxon>
        <taxon>Agaricaceae</taxon>
        <taxon>Agaricus</taxon>
    </lineage>
</organism>
<keyword evidence="2" id="KW-0813">Transport</keyword>
<dbReference type="FunFam" id="1.20.1250.20:FF:000018">
    <property type="entry name" value="MFS transporter permease"/>
    <property type="match status" value="1"/>
</dbReference>
<dbReference type="AlphaFoldDB" id="A0A8H7C6K8"/>
<dbReference type="PANTHER" id="PTHR43791">
    <property type="entry name" value="PERMEASE-RELATED"/>
    <property type="match status" value="1"/>
</dbReference>
<dbReference type="InterPro" id="IPR020846">
    <property type="entry name" value="MFS_dom"/>
</dbReference>
<dbReference type="Pfam" id="PF07690">
    <property type="entry name" value="MFS_1"/>
    <property type="match status" value="1"/>
</dbReference>
<dbReference type="InterPro" id="IPR011701">
    <property type="entry name" value="MFS"/>
</dbReference>
<evidence type="ECO:0000313" key="9">
    <source>
        <dbReference type="Proteomes" id="UP000629468"/>
    </source>
</evidence>
<name>A0A8H7C6K8_AGABI</name>
<evidence type="ECO:0000256" key="5">
    <source>
        <dbReference type="ARBA" id="ARBA00023136"/>
    </source>
</evidence>
<evidence type="ECO:0000259" key="7">
    <source>
        <dbReference type="PROSITE" id="PS50850"/>
    </source>
</evidence>
<dbReference type="GO" id="GO:0022857">
    <property type="term" value="F:transmembrane transporter activity"/>
    <property type="evidence" value="ECO:0007669"/>
    <property type="project" value="InterPro"/>
</dbReference>
<feature type="transmembrane region" description="Helical" evidence="6">
    <location>
        <begin position="245"/>
        <end position="265"/>
    </location>
</feature>
<feature type="transmembrane region" description="Helical" evidence="6">
    <location>
        <begin position="470"/>
        <end position="491"/>
    </location>
</feature>
<dbReference type="InterPro" id="IPR036259">
    <property type="entry name" value="MFS_trans_sf"/>
</dbReference>
<dbReference type="Gene3D" id="1.20.1250.20">
    <property type="entry name" value="MFS general substrate transporter like domains"/>
    <property type="match status" value="1"/>
</dbReference>
<feature type="transmembrane region" description="Helical" evidence="6">
    <location>
        <begin position="125"/>
        <end position="145"/>
    </location>
</feature>
<accession>A0A8H7C6K8</accession>
<evidence type="ECO:0000256" key="4">
    <source>
        <dbReference type="ARBA" id="ARBA00022989"/>
    </source>
</evidence>
<gene>
    <name evidence="8" type="ORF">Agabi119p4_8137</name>
</gene>
<dbReference type="FunFam" id="1.20.1250.20:FF:000013">
    <property type="entry name" value="MFS general substrate transporter"/>
    <property type="match status" value="1"/>
</dbReference>
<reference evidence="8 9" key="1">
    <citation type="journal article" name="Sci. Rep.">
        <title>Telomere-to-telomere assembled and centromere annotated genomes of the two main subspecies of the button mushroom Agaricus bisporus reveal especially polymorphic chromosome ends.</title>
        <authorList>
            <person name="Sonnenberg A.S.M."/>
            <person name="Sedaghat-Telgerd N."/>
            <person name="Lavrijssen B."/>
            <person name="Ohm R.A."/>
            <person name="Hendrickx P.M."/>
            <person name="Scholtmeijer K."/>
            <person name="Baars J.J.P."/>
            <person name="van Peer A."/>
        </authorList>
    </citation>
    <scope>NUCLEOTIDE SEQUENCE [LARGE SCALE GENOMIC DNA]</scope>
    <source>
        <strain evidence="8 9">H119_p4</strain>
    </source>
</reference>
<feature type="transmembrane region" description="Helical" evidence="6">
    <location>
        <begin position="152"/>
        <end position="176"/>
    </location>
</feature>
<dbReference type="PANTHER" id="PTHR43791:SF36">
    <property type="entry name" value="TRANSPORTER, PUTATIVE (AFU_ORTHOLOGUE AFUA_6G08340)-RELATED"/>
    <property type="match status" value="1"/>
</dbReference>
<dbReference type="EMBL" id="JABXXO010000011">
    <property type="protein sequence ID" value="KAF7763600.1"/>
    <property type="molecule type" value="Genomic_DNA"/>
</dbReference>
<feature type="transmembrane region" description="Helical" evidence="6">
    <location>
        <begin position="378"/>
        <end position="397"/>
    </location>
</feature>
<dbReference type="GO" id="GO:0016020">
    <property type="term" value="C:membrane"/>
    <property type="evidence" value="ECO:0007669"/>
    <property type="project" value="UniProtKB-SubCell"/>
</dbReference>
<feature type="transmembrane region" description="Helical" evidence="6">
    <location>
        <begin position="403"/>
        <end position="427"/>
    </location>
</feature>
<feature type="transmembrane region" description="Helical" evidence="6">
    <location>
        <begin position="313"/>
        <end position="334"/>
    </location>
</feature>
<sequence>MPSTIKDIPLTTTQTANTYPAPISLDNMIMRLYRFLFGDGGSEIIYTLVVDVSSEEEQQAPTIPDPQRLAEEKALVWKLDKRILPFACLLYLFAYLDRSNLGNARLQGLADDILDGDPTGRKFDWVNSVFFFSYIIFQIPASVLSKLCPPRVWMACSAAGWGLSSTLMAAAFNYAGAIVCRLFLGVFESGFAPAIPVYFSFFYTKEEMGLRMAYWFGFAAVAGAFGGLIAFGTQHVHAAISSWRILFIIEGIPPVLLALLTLFYLPNRPEVTSFFNERERELALERINRDSTADTGATVNKEHIWMAFKDWRIYIAGVIYFGLNGALASISAFLPTIVQTLGFNNARAQLMSVPPYAVAAVLLVTFSMASDRMQSRGTFMTASSAIGGIGYLLMLTVKDDDHVRYFGVVCIVAGTYTTIGLIIAWFAHNLGSETKKATGIPMFMAIGQCGSVMGTHLFPKIEGPHYIKGFAVLCALEFLAAICSAILSISYRWDNARRNRLYGKPKPGDKVNTHELADKAPGFRYVV</sequence>
<evidence type="ECO:0000256" key="6">
    <source>
        <dbReference type="SAM" id="Phobius"/>
    </source>
</evidence>
<evidence type="ECO:0000256" key="1">
    <source>
        <dbReference type="ARBA" id="ARBA00004141"/>
    </source>
</evidence>
<keyword evidence="5 6" id="KW-0472">Membrane</keyword>
<dbReference type="PROSITE" id="PS50850">
    <property type="entry name" value="MFS"/>
    <property type="match status" value="1"/>
</dbReference>
<evidence type="ECO:0000313" key="8">
    <source>
        <dbReference type="EMBL" id="KAF7763600.1"/>
    </source>
</evidence>
<evidence type="ECO:0000256" key="3">
    <source>
        <dbReference type="ARBA" id="ARBA00022692"/>
    </source>
</evidence>